<sequence length="121" mass="14010">MGLDVYMSWKGMTKKEEDAQIEGFDVAIGHTGYLRGAYSGHIGLEAIYAFFDGVMLNHHEVKIDQHKIDKIKKNLQKLKSGMFKTQKKEFHPKEQKSYDDFLALLEKKFKEKKNPVVRFSG</sequence>
<name>A0A0F9RZ32_9ZZZZ</name>
<evidence type="ECO:0000313" key="1">
    <source>
        <dbReference type="EMBL" id="KKN60139.1"/>
    </source>
</evidence>
<organism evidence="1">
    <name type="scientific">marine sediment metagenome</name>
    <dbReference type="NCBI Taxonomy" id="412755"/>
    <lineage>
        <taxon>unclassified sequences</taxon>
        <taxon>metagenomes</taxon>
        <taxon>ecological metagenomes</taxon>
    </lineage>
</organism>
<dbReference type="AlphaFoldDB" id="A0A0F9RZ32"/>
<protein>
    <submittedName>
        <fullName evidence="1">Uncharacterized protein</fullName>
    </submittedName>
</protein>
<reference evidence="1" key="1">
    <citation type="journal article" date="2015" name="Nature">
        <title>Complex archaea that bridge the gap between prokaryotes and eukaryotes.</title>
        <authorList>
            <person name="Spang A."/>
            <person name="Saw J.H."/>
            <person name="Jorgensen S.L."/>
            <person name="Zaremba-Niedzwiedzka K."/>
            <person name="Martijn J."/>
            <person name="Lind A.E."/>
            <person name="van Eijk R."/>
            <person name="Schleper C."/>
            <person name="Guy L."/>
            <person name="Ettema T.J."/>
        </authorList>
    </citation>
    <scope>NUCLEOTIDE SEQUENCE</scope>
</reference>
<gene>
    <name evidence="1" type="ORF">LCGC14_0535170</name>
</gene>
<proteinExistence type="predicted"/>
<comment type="caution">
    <text evidence="1">The sequence shown here is derived from an EMBL/GenBank/DDBJ whole genome shotgun (WGS) entry which is preliminary data.</text>
</comment>
<dbReference type="EMBL" id="LAZR01000704">
    <property type="protein sequence ID" value="KKN60139.1"/>
    <property type="molecule type" value="Genomic_DNA"/>
</dbReference>
<accession>A0A0F9RZ32</accession>